<evidence type="ECO:0000256" key="1">
    <source>
        <dbReference type="ARBA" id="ARBA00022737"/>
    </source>
</evidence>
<dbReference type="InterPro" id="IPR021133">
    <property type="entry name" value="HEAT_type_2"/>
</dbReference>
<evidence type="ECO:0000313" key="3">
    <source>
        <dbReference type="Proteomes" id="UP000286482"/>
    </source>
</evidence>
<name>A0A420EDQ5_9ALTE</name>
<dbReference type="Proteomes" id="UP000286482">
    <property type="component" value="Unassembled WGS sequence"/>
</dbReference>
<dbReference type="PROSITE" id="PS50077">
    <property type="entry name" value="HEAT_REPEAT"/>
    <property type="match status" value="1"/>
</dbReference>
<dbReference type="InterPro" id="IPR000357">
    <property type="entry name" value="HEAT"/>
</dbReference>
<dbReference type="Pfam" id="PF02985">
    <property type="entry name" value="HEAT"/>
    <property type="match status" value="1"/>
</dbReference>
<dbReference type="RefSeq" id="WP_120354842.1">
    <property type="nucleotide sequence ID" value="NZ_RAQO01000005.1"/>
</dbReference>
<keyword evidence="1" id="KW-0677">Repeat</keyword>
<dbReference type="AlphaFoldDB" id="A0A420EDQ5"/>
<protein>
    <submittedName>
        <fullName evidence="2">DNA alkylation repair protein</fullName>
    </submittedName>
</protein>
<accession>A0A420EDQ5</accession>
<dbReference type="InterPro" id="IPR016024">
    <property type="entry name" value="ARM-type_fold"/>
</dbReference>
<dbReference type="Gene3D" id="1.25.40.290">
    <property type="entry name" value="ARM repeat domains"/>
    <property type="match status" value="1"/>
</dbReference>
<gene>
    <name evidence="2" type="ORF">DBZ36_10220</name>
</gene>
<reference evidence="2 3" key="1">
    <citation type="submission" date="2018-09" db="EMBL/GenBank/DDBJ databases">
        <authorList>
            <person name="Wang Z."/>
        </authorList>
    </citation>
    <scope>NUCLEOTIDE SEQUENCE [LARGE SCALE GENOMIC DNA]</scope>
    <source>
        <strain evidence="2 3">ALS 81</strain>
    </source>
</reference>
<proteinExistence type="predicted"/>
<dbReference type="OrthoDB" id="9797162at2"/>
<dbReference type="EMBL" id="RAQO01000005">
    <property type="protein sequence ID" value="RKF18762.1"/>
    <property type="molecule type" value="Genomic_DNA"/>
</dbReference>
<sequence>MQRPKIPKAPMSIQKGVPLKNVISPEVISCMAVNIAAVYPSFDQQLFSQQANDGLEPLTLMQRGEHIAVCLFQCLPKPYAAALEVLLESLGPLPDESEEQGLAVFYYLAHSSFIATYGLEPQFNDQQDPFELSMAAQYTLTQYFSAEFCIRPFLIQDPQRTLAKLEAWLDDPKPDIRRLCSEGTRPKLPWGKRIQSFVKDPSPILPILETLKDDPSLYVRRSVANSLGDIGKDHPQLVLDLCERWLLDADKERKWLIRHALRYWAIKGDSKFVELRAQAK</sequence>
<keyword evidence="3" id="KW-1185">Reference proteome</keyword>
<dbReference type="SUPFAM" id="SSF48371">
    <property type="entry name" value="ARM repeat"/>
    <property type="match status" value="1"/>
</dbReference>
<comment type="caution">
    <text evidence="2">The sequence shown here is derived from an EMBL/GenBank/DDBJ whole genome shotgun (WGS) entry which is preliminary data.</text>
</comment>
<organism evidence="2 3">
    <name type="scientific">Alginatibacterium sediminis</name>
    <dbReference type="NCBI Taxonomy" id="2164068"/>
    <lineage>
        <taxon>Bacteria</taxon>
        <taxon>Pseudomonadati</taxon>
        <taxon>Pseudomonadota</taxon>
        <taxon>Gammaproteobacteria</taxon>
        <taxon>Alteromonadales</taxon>
        <taxon>Alteromonadaceae</taxon>
        <taxon>Alginatibacterium</taxon>
    </lineage>
</organism>
<evidence type="ECO:0000313" key="2">
    <source>
        <dbReference type="EMBL" id="RKF18762.1"/>
    </source>
</evidence>